<organism evidence="3 4">
    <name type="scientific">Lophiostoma macrostomum CBS 122681</name>
    <dbReference type="NCBI Taxonomy" id="1314788"/>
    <lineage>
        <taxon>Eukaryota</taxon>
        <taxon>Fungi</taxon>
        <taxon>Dikarya</taxon>
        <taxon>Ascomycota</taxon>
        <taxon>Pezizomycotina</taxon>
        <taxon>Dothideomycetes</taxon>
        <taxon>Pleosporomycetidae</taxon>
        <taxon>Pleosporales</taxon>
        <taxon>Lophiostomataceae</taxon>
        <taxon>Lophiostoma</taxon>
    </lineage>
</organism>
<feature type="compositionally biased region" description="Pro residues" evidence="1">
    <location>
        <begin position="342"/>
        <end position="353"/>
    </location>
</feature>
<sequence length="365" mass="38880">MLTVISYTETVTETSTRLITDVETFTTSKAYQTTWVTAITTDLITANRSGIEVTTIVNTVTVTAVANARRHATGIHDPIEPSVQMPTHSASSTFTPKSTSDLPLTAKIPATVTSPPRTLQGRGARLRRRSVRTETIVEVISETSFVSITSKITKVLNYTATSTMSKTITSTTTAILDAKTTVRQTTTTTVQPDGPHKSAESHNDLNGGAKAGITIGVLAAVLLIGALAGFVVMRRRRSHEQPGETFYPQDPPELKGLQYGAGAAPLNSPTPRNERYSQIFPGSVGYGATVPGPLNQHPTTGSGYFATPAPSMIASQQQYQYPSPPSLSERMSTLSTVATPPTLSPPLQAPRPQHPLSLTPGVRAE</sequence>
<evidence type="ECO:0000313" key="3">
    <source>
        <dbReference type="EMBL" id="KAF2660524.1"/>
    </source>
</evidence>
<protein>
    <recommendedName>
        <fullName evidence="5">Mid2 domain-containing protein</fullName>
    </recommendedName>
</protein>
<accession>A0A6A6TPK1</accession>
<feature type="compositionally biased region" description="Polar residues" evidence="1">
    <location>
        <begin position="329"/>
        <end position="341"/>
    </location>
</feature>
<dbReference type="AlphaFoldDB" id="A0A6A6TPK1"/>
<reference evidence="3" key="1">
    <citation type="journal article" date="2020" name="Stud. Mycol.">
        <title>101 Dothideomycetes genomes: a test case for predicting lifestyles and emergence of pathogens.</title>
        <authorList>
            <person name="Haridas S."/>
            <person name="Albert R."/>
            <person name="Binder M."/>
            <person name="Bloem J."/>
            <person name="Labutti K."/>
            <person name="Salamov A."/>
            <person name="Andreopoulos B."/>
            <person name="Baker S."/>
            <person name="Barry K."/>
            <person name="Bills G."/>
            <person name="Bluhm B."/>
            <person name="Cannon C."/>
            <person name="Castanera R."/>
            <person name="Culley D."/>
            <person name="Daum C."/>
            <person name="Ezra D."/>
            <person name="Gonzalez J."/>
            <person name="Henrissat B."/>
            <person name="Kuo A."/>
            <person name="Liang C."/>
            <person name="Lipzen A."/>
            <person name="Lutzoni F."/>
            <person name="Magnuson J."/>
            <person name="Mondo S."/>
            <person name="Nolan M."/>
            <person name="Ohm R."/>
            <person name="Pangilinan J."/>
            <person name="Park H.-J."/>
            <person name="Ramirez L."/>
            <person name="Alfaro M."/>
            <person name="Sun H."/>
            <person name="Tritt A."/>
            <person name="Yoshinaga Y."/>
            <person name="Zwiers L.-H."/>
            <person name="Turgeon B."/>
            <person name="Goodwin S."/>
            <person name="Spatafora J."/>
            <person name="Crous P."/>
            <person name="Grigoriev I."/>
        </authorList>
    </citation>
    <scope>NUCLEOTIDE SEQUENCE</scope>
    <source>
        <strain evidence="3">CBS 122681</strain>
    </source>
</reference>
<evidence type="ECO:0008006" key="5">
    <source>
        <dbReference type="Google" id="ProtNLM"/>
    </source>
</evidence>
<evidence type="ECO:0000256" key="2">
    <source>
        <dbReference type="SAM" id="Phobius"/>
    </source>
</evidence>
<evidence type="ECO:0000256" key="1">
    <source>
        <dbReference type="SAM" id="MobiDB-lite"/>
    </source>
</evidence>
<dbReference type="CDD" id="cd12087">
    <property type="entry name" value="TM_EGFR-like"/>
    <property type="match status" value="1"/>
</dbReference>
<feature type="region of interest" description="Disordered" evidence="1">
    <location>
        <begin position="77"/>
        <end position="100"/>
    </location>
</feature>
<keyword evidence="2" id="KW-0812">Transmembrane</keyword>
<keyword evidence="2" id="KW-0472">Membrane</keyword>
<feature type="compositionally biased region" description="Polar residues" evidence="1">
    <location>
        <begin position="84"/>
        <end position="100"/>
    </location>
</feature>
<proteinExistence type="predicted"/>
<dbReference type="EMBL" id="MU004299">
    <property type="protein sequence ID" value="KAF2660524.1"/>
    <property type="molecule type" value="Genomic_DNA"/>
</dbReference>
<name>A0A6A6TPK1_9PLEO</name>
<gene>
    <name evidence="3" type="ORF">K491DRAFT_62137</name>
</gene>
<keyword evidence="2" id="KW-1133">Transmembrane helix</keyword>
<keyword evidence="4" id="KW-1185">Reference proteome</keyword>
<evidence type="ECO:0000313" key="4">
    <source>
        <dbReference type="Proteomes" id="UP000799324"/>
    </source>
</evidence>
<feature type="transmembrane region" description="Helical" evidence="2">
    <location>
        <begin position="211"/>
        <end position="232"/>
    </location>
</feature>
<dbReference type="Proteomes" id="UP000799324">
    <property type="component" value="Unassembled WGS sequence"/>
</dbReference>
<feature type="region of interest" description="Disordered" evidence="1">
    <location>
        <begin position="319"/>
        <end position="365"/>
    </location>
</feature>